<evidence type="ECO:0000256" key="3">
    <source>
        <dbReference type="SAM" id="Phobius"/>
    </source>
</evidence>
<dbReference type="InterPro" id="IPR003591">
    <property type="entry name" value="Leu-rich_rpt_typical-subtyp"/>
</dbReference>
<dbReference type="Proteomes" id="UP000887563">
    <property type="component" value="Unplaced"/>
</dbReference>
<dbReference type="InterPro" id="IPR032675">
    <property type="entry name" value="LRR_dom_sf"/>
</dbReference>
<feature type="transmembrane region" description="Helical" evidence="3">
    <location>
        <begin position="535"/>
        <end position="560"/>
    </location>
</feature>
<dbReference type="PANTHER" id="PTHR45712:SF22">
    <property type="entry name" value="INSULIN-LIKE GROWTH FACTOR-BINDING PROTEIN COMPLEX ACID LABILE SUBUNIT"/>
    <property type="match status" value="1"/>
</dbReference>
<dbReference type="Pfam" id="PF12799">
    <property type="entry name" value="LRR_4"/>
    <property type="match status" value="1"/>
</dbReference>
<evidence type="ECO:0000313" key="5">
    <source>
        <dbReference type="Proteomes" id="UP000887563"/>
    </source>
</evidence>
<keyword evidence="4" id="KW-0732">Signal</keyword>
<dbReference type="SUPFAM" id="SSF52058">
    <property type="entry name" value="L domain-like"/>
    <property type="match status" value="2"/>
</dbReference>
<proteinExistence type="predicted"/>
<feature type="signal peptide" evidence="4">
    <location>
        <begin position="1"/>
        <end position="26"/>
    </location>
</feature>
<dbReference type="PRINTS" id="PR00019">
    <property type="entry name" value="LEURICHRPT"/>
</dbReference>
<dbReference type="Pfam" id="PF00560">
    <property type="entry name" value="LRR_1"/>
    <property type="match status" value="1"/>
</dbReference>
<evidence type="ECO:0000313" key="6">
    <source>
        <dbReference type="WBParaSite" id="Minc3s01882g26941"/>
    </source>
</evidence>
<keyword evidence="1" id="KW-0433">Leucine-rich repeat</keyword>
<dbReference type="Pfam" id="PF13855">
    <property type="entry name" value="LRR_8"/>
    <property type="match status" value="3"/>
</dbReference>
<keyword evidence="5" id="KW-1185">Reference proteome</keyword>
<keyword evidence="3" id="KW-0812">Transmembrane</keyword>
<dbReference type="FunFam" id="3.80.10.10:FF:001164">
    <property type="entry name" value="GH01279p"/>
    <property type="match status" value="1"/>
</dbReference>
<dbReference type="InterPro" id="IPR050333">
    <property type="entry name" value="SLRP"/>
</dbReference>
<dbReference type="AlphaFoldDB" id="A0A914MH39"/>
<dbReference type="WBParaSite" id="Minc3s01882g26941">
    <property type="protein sequence ID" value="Minc3s01882g26941"/>
    <property type="gene ID" value="Minc3s01882g26941"/>
</dbReference>
<dbReference type="SMART" id="SM00365">
    <property type="entry name" value="LRR_SD22"/>
    <property type="match status" value="9"/>
</dbReference>
<dbReference type="PROSITE" id="PS51450">
    <property type="entry name" value="LRR"/>
    <property type="match status" value="10"/>
</dbReference>
<dbReference type="Gene3D" id="3.80.10.10">
    <property type="entry name" value="Ribonuclease Inhibitor"/>
    <property type="match status" value="3"/>
</dbReference>
<dbReference type="SMART" id="SM00369">
    <property type="entry name" value="LRR_TYP"/>
    <property type="match status" value="10"/>
</dbReference>
<sequence>MITQLVLNLFRRILFIFIINIILISANQNPCHPIEKSFSELDGSSQVCQCSLSNDVSQNLSNKIWIGCTNQKMPAIFRALFSLNDTQIDHLHVWNALINILPKDMFSKIKLDKLTIEDSSVGIIRKEAFSNVENTLKELSLRNNIMKSIDEKIFLNLASLKYLDLSGNKLSQLKSSHFSKLVNLETLLLDNNQINSLDDGIFNSLTKLKTLTISNNRLKKITKDVFKNLQNLESLNLQNNFIESIDDEAFSYLLSLKHLDISNNRIGKLKITHLPQLEILFLSNNLFEQIEDINLQNLSNLNTLHLENNKISKISNEDFKFLKKSQKLYSLILDGNNISWIDCFAFEPIKLSLTVLSLQKNKIASFSCSSTNDPSPSNIYLDRSVFELLTSLKKLFLSYNSINSINEGDLNGLLSLQELNLDHNRIIKISSKSFEEVKNLKKLFLNNNLLYYLPKGVFDNLNISNLIAVDISENKWECICEQEWIGSWLSSIGQANTPSGTLGCLIGKCENIPQQQNNKNNLEIIKKEENNNLIYWIRLIACILAISAIFFLIIAGYVYVQENRLIPLLQFSSSDTVQLIPSSKNKTTIFSFPNPLNKNSKFNNNEEEENNFNNYFPPSLSIQAKAGKVVIAKEEEGNKEGKKEKKVVRFCEK</sequence>
<reference evidence="6" key="1">
    <citation type="submission" date="2022-11" db="UniProtKB">
        <authorList>
            <consortium name="WormBaseParasite"/>
        </authorList>
    </citation>
    <scope>IDENTIFICATION</scope>
</reference>
<dbReference type="InterPro" id="IPR001611">
    <property type="entry name" value="Leu-rich_rpt"/>
</dbReference>
<accession>A0A914MH39</accession>
<dbReference type="PANTHER" id="PTHR45712">
    <property type="entry name" value="AGAP008170-PA"/>
    <property type="match status" value="1"/>
</dbReference>
<protein>
    <submittedName>
        <fullName evidence="6">Uncharacterized protein</fullName>
    </submittedName>
</protein>
<feature type="chain" id="PRO_5036767840" evidence="4">
    <location>
        <begin position="27"/>
        <end position="653"/>
    </location>
</feature>
<evidence type="ECO:0000256" key="4">
    <source>
        <dbReference type="SAM" id="SignalP"/>
    </source>
</evidence>
<evidence type="ECO:0000256" key="2">
    <source>
        <dbReference type="ARBA" id="ARBA00022737"/>
    </source>
</evidence>
<keyword evidence="3" id="KW-1133">Transmembrane helix</keyword>
<evidence type="ECO:0000256" key="1">
    <source>
        <dbReference type="ARBA" id="ARBA00022614"/>
    </source>
</evidence>
<dbReference type="InterPro" id="IPR025875">
    <property type="entry name" value="Leu-rich_rpt_4"/>
</dbReference>
<name>A0A914MH39_MELIC</name>
<keyword evidence="2" id="KW-0677">Repeat</keyword>
<keyword evidence="3" id="KW-0472">Membrane</keyword>
<organism evidence="5 6">
    <name type="scientific">Meloidogyne incognita</name>
    <name type="common">Southern root-knot nematode worm</name>
    <name type="synonym">Oxyuris incognita</name>
    <dbReference type="NCBI Taxonomy" id="6306"/>
    <lineage>
        <taxon>Eukaryota</taxon>
        <taxon>Metazoa</taxon>
        <taxon>Ecdysozoa</taxon>
        <taxon>Nematoda</taxon>
        <taxon>Chromadorea</taxon>
        <taxon>Rhabditida</taxon>
        <taxon>Tylenchina</taxon>
        <taxon>Tylenchomorpha</taxon>
        <taxon>Tylenchoidea</taxon>
        <taxon>Meloidogynidae</taxon>
        <taxon>Meloidogyninae</taxon>
        <taxon>Meloidogyne</taxon>
        <taxon>Meloidogyne incognita group</taxon>
    </lineage>
</organism>